<dbReference type="InterPro" id="IPR017853">
    <property type="entry name" value="GH"/>
</dbReference>
<dbReference type="Proteomes" id="UP001521785">
    <property type="component" value="Unassembled WGS sequence"/>
</dbReference>
<gene>
    <name evidence="4" type="ORF">SLS60_005372</name>
</gene>
<evidence type="ECO:0000256" key="3">
    <source>
        <dbReference type="ARBA" id="ARBA00023295"/>
    </source>
</evidence>
<comment type="similarity">
    <text evidence="1">Belongs to the glycosyl hydrolase 25 family.</text>
</comment>
<dbReference type="PROSITE" id="PS51904">
    <property type="entry name" value="GLYCOSYL_HYDROL_F25_2"/>
    <property type="match status" value="1"/>
</dbReference>
<reference evidence="4 5" key="1">
    <citation type="submission" date="2024-02" db="EMBL/GenBank/DDBJ databases">
        <title>De novo assembly and annotation of 12 fungi associated with fruit tree decline syndrome in Ontario, Canada.</title>
        <authorList>
            <person name="Sulman M."/>
            <person name="Ellouze W."/>
            <person name="Ilyukhin E."/>
        </authorList>
    </citation>
    <scope>NUCLEOTIDE SEQUENCE [LARGE SCALE GENOMIC DNA]</scope>
    <source>
        <strain evidence="4 5">M42-189</strain>
    </source>
</reference>
<evidence type="ECO:0000313" key="5">
    <source>
        <dbReference type="Proteomes" id="UP001521785"/>
    </source>
</evidence>
<sequence length="255" mass="27591">MSYKAASVPTVPVSLAQPHQHNTGQKTAAMKLLDYIPLLFSLSSRGTLDTRTIQGLDISHQQNNPNLTEAHGVGLSFVYIKATEGPTYTDPKFAEHYGEATNASFLRGGYHVARTDVSDGATQALFFVTNGGGWIADNMTLPGLLSIGMDSDCAGLTPNQTKNWIKLFVDTYEGVTKRAPVIGTRNEWWVECTGNTHDFNEKSALLLANWGDSVGMIPGGWQFATIWQYKEGGAWSGNSNIFSGDAGALRKLVDG</sequence>
<dbReference type="Gene3D" id="3.20.20.80">
    <property type="entry name" value="Glycosidases"/>
    <property type="match status" value="1"/>
</dbReference>
<organism evidence="4 5">
    <name type="scientific">Paraconiothyrium brasiliense</name>
    <dbReference type="NCBI Taxonomy" id="300254"/>
    <lineage>
        <taxon>Eukaryota</taxon>
        <taxon>Fungi</taxon>
        <taxon>Dikarya</taxon>
        <taxon>Ascomycota</taxon>
        <taxon>Pezizomycotina</taxon>
        <taxon>Dothideomycetes</taxon>
        <taxon>Pleosporomycetidae</taxon>
        <taxon>Pleosporales</taxon>
        <taxon>Massarineae</taxon>
        <taxon>Didymosphaeriaceae</taxon>
        <taxon>Paraconiothyrium</taxon>
    </lineage>
</organism>
<dbReference type="PANTHER" id="PTHR34135">
    <property type="entry name" value="LYSOZYME"/>
    <property type="match status" value="1"/>
</dbReference>
<evidence type="ECO:0000256" key="2">
    <source>
        <dbReference type="ARBA" id="ARBA00022801"/>
    </source>
</evidence>
<dbReference type="EMBL" id="JAKJXO020000006">
    <property type="protein sequence ID" value="KAL1603782.1"/>
    <property type="molecule type" value="Genomic_DNA"/>
</dbReference>
<dbReference type="PANTHER" id="PTHR34135:SF2">
    <property type="entry name" value="LYSOZYME"/>
    <property type="match status" value="1"/>
</dbReference>
<dbReference type="InterPro" id="IPR018077">
    <property type="entry name" value="Glyco_hydro_fam25_subgr"/>
</dbReference>
<proteinExistence type="inferred from homology"/>
<name>A0ABR3RHD9_9PLEO</name>
<evidence type="ECO:0008006" key="6">
    <source>
        <dbReference type="Google" id="ProtNLM"/>
    </source>
</evidence>
<evidence type="ECO:0000256" key="1">
    <source>
        <dbReference type="ARBA" id="ARBA00010646"/>
    </source>
</evidence>
<dbReference type="SUPFAM" id="SSF51445">
    <property type="entry name" value="(Trans)glycosidases"/>
    <property type="match status" value="1"/>
</dbReference>
<keyword evidence="2" id="KW-0378">Hydrolase</keyword>
<evidence type="ECO:0000313" key="4">
    <source>
        <dbReference type="EMBL" id="KAL1603782.1"/>
    </source>
</evidence>
<dbReference type="Pfam" id="PF01183">
    <property type="entry name" value="Glyco_hydro_25"/>
    <property type="match status" value="1"/>
</dbReference>
<accession>A0ABR3RHD9</accession>
<protein>
    <recommendedName>
        <fullName evidence="6">Lysozyme</fullName>
    </recommendedName>
</protein>
<dbReference type="InterPro" id="IPR002053">
    <property type="entry name" value="Glyco_hydro_25"/>
</dbReference>
<keyword evidence="3" id="KW-0326">Glycosidase</keyword>
<keyword evidence="5" id="KW-1185">Reference proteome</keyword>
<dbReference type="SMART" id="SM00641">
    <property type="entry name" value="Glyco_25"/>
    <property type="match status" value="1"/>
</dbReference>
<comment type="caution">
    <text evidence="4">The sequence shown here is derived from an EMBL/GenBank/DDBJ whole genome shotgun (WGS) entry which is preliminary data.</text>
</comment>